<dbReference type="InterPro" id="IPR008271">
    <property type="entry name" value="Ser/Thr_kinase_AS"/>
</dbReference>
<name>A0ABR2KMV4_9EUKA</name>
<reference evidence="7 8" key="1">
    <citation type="submission" date="2024-04" db="EMBL/GenBank/DDBJ databases">
        <title>Tritrichomonas musculus Genome.</title>
        <authorList>
            <person name="Alves-Ferreira E."/>
            <person name="Grigg M."/>
            <person name="Lorenzi H."/>
            <person name="Galac M."/>
        </authorList>
    </citation>
    <scope>NUCLEOTIDE SEQUENCE [LARGE SCALE GENOMIC DNA]</scope>
    <source>
        <strain evidence="7 8">EAF2021</strain>
    </source>
</reference>
<sequence>MTTVDIILENKRMLHIPNKIGKYHYVRSIGSGSFSAVILVQQNNPSSDECQNFACKVVSRVLLVEENMLNRFEQETRILQSLQHPNIVHVEEIVYLEDYICIIMEFCENGELFKYIVNNESINEQDCKKIFRQIVFAVQFVHQHSIAHRDLKPENILLDKDLNPKLADFGFCHITSDTLLTTPCGSPFYAPPEIIANEPYDGKKADIWSLGVVLFTMVTGALPWTEVSQSKLFIQIKNADYDVPRNLSNHIQMLIKSMLVKDPSQRPTCEEILDSPFLKASSLSYHSKLTSFGSSFFESRNINSSSVFSSIPNSIAGSRSLAANSGLLNDQVLFRRRSAQEANDTNLINLSPSSFTNIPPVSKKRRNNCFSAYMNNKNESSNQQNSNSESNAKIVDTHSESLLPPELVLIRKKPSFGRKPK</sequence>
<dbReference type="CDD" id="cd14003">
    <property type="entry name" value="STKc_AMPK-like"/>
    <property type="match status" value="1"/>
</dbReference>
<gene>
    <name evidence="7" type="ORF">M9Y10_029663</name>
</gene>
<proteinExistence type="inferred from homology"/>
<dbReference type="Pfam" id="PF00069">
    <property type="entry name" value="Pkinase"/>
    <property type="match status" value="1"/>
</dbReference>
<dbReference type="Proteomes" id="UP001470230">
    <property type="component" value="Unassembled WGS sequence"/>
</dbReference>
<keyword evidence="4" id="KW-0808">Transferase</keyword>
<comment type="caution">
    <text evidence="7">The sequence shown here is derived from an EMBL/GenBank/DDBJ whole genome shotgun (WGS) entry which is preliminary data.</text>
</comment>
<feature type="region of interest" description="Disordered" evidence="5">
    <location>
        <begin position="377"/>
        <end position="398"/>
    </location>
</feature>
<keyword evidence="1 3" id="KW-0547">Nucleotide-binding</keyword>
<keyword evidence="4" id="KW-0723">Serine/threonine-protein kinase</keyword>
<evidence type="ECO:0000313" key="7">
    <source>
        <dbReference type="EMBL" id="KAK8892435.1"/>
    </source>
</evidence>
<dbReference type="InterPro" id="IPR000719">
    <property type="entry name" value="Prot_kinase_dom"/>
</dbReference>
<evidence type="ECO:0000256" key="5">
    <source>
        <dbReference type="SAM" id="MobiDB-lite"/>
    </source>
</evidence>
<comment type="similarity">
    <text evidence="4">Belongs to the protein kinase superfamily.</text>
</comment>
<evidence type="ECO:0000256" key="2">
    <source>
        <dbReference type="ARBA" id="ARBA00022840"/>
    </source>
</evidence>
<dbReference type="PROSITE" id="PS50011">
    <property type="entry name" value="PROTEIN_KINASE_DOM"/>
    <property type="match status" value="1"/>
</dbReference>
<dbReference type="EMBL" id="JAPFFF010000004">
    <property type="protein sequence ID" value="KAK8892435.1"/>
    <property type="molecule type" value="Genomic_DNA"/>
</dbReference>
<dbReference type="PANTHER" id="PTHR24346:SF110">
    <property type="entry name" value="NON-SPECIFIC SERINE_THREONINE PROTEIN KINASE"/>
    <property type="match status" value="1"/>
</dbReference>
<keyword evidence="8" id="KW-1185">Reference proteome</keyword>
<protein>
    <recommendedName>
        <fullName evidence="6">Protein kinase domain-containing protein</fullName>
    </recommendedName>
</protein>
<evidence type="ECO:0000313" key="8">
    <source>
        <dbReference type="Proteomes" id="UP001470230"/>
    </source>
</evidence>
<feature type="domain" description="Protein kinase" evidence="6">
    <location>
        <begin position="23"/>
        <end position="278"/>
    </location>
</feature>
<dbReference type="PROSITE" id="PS00108">
    <property type="entry name" value="PROTEIN_KINASE_ST"/>
    <property type="match status" value="1"/>
</dbReference>
<dbReference type="PROSITE" id="PS00107">
    <property type="entry name" value="PROTEIN_KINASE_ATP"/>
    <property type="match status" value="1"/>
</dbReference>
<dbReference type="InterPro" id="IPR011009">
    <property type="entry name" value="Kinase-like_dom_sf"/>
</dbReference>
<evidence type="ECO:0000256" key="3">
    <source>
        <dbReference type="PROSITE-ProRule" id="PRU10141"/>
    </source>
</evidence>
<evidence type="ECO:0000259" key="6">
    <source>
        <dbReference type="PROSITE" id="PS50011"/>
    </source>
</evidence>
<dbReference type="Gene3D" id="1.10.510.10">
    <property type="entry name" value="Transferase(Phosphotransferase) domain 1"/>
    <property type="match status" value="1"/>
</dbReference>
<dbReference type="PANTHER" id="PTHR24346">
    <property type="entry name" value="MAP/MICROTUBULE AFFINITY-REGULATING KINASE"/>
    <property type="match status" value="1"/>
</dbReference>
<feature type="binding site" evidence="3">
    <location>
        <position position="56"/>
    </location>
    <ligand>
        <name>ATP</name>
        <dbReference type="ChEBI" id="CHEBI:30616"/>
    </ligand>
</feature>
<keyword evidence="2 3" id="KW-0067">ATP-binding</keyword>
<dbReference type="SUPFAM" id="SSF56112">
    <property type="entry name" value="Protein kinase-like (PK-like)"/>
    <property type="match status" value="1"/>
</dbReference>
<dbReference type="SMART" id="SM00220">
    <property type="entry name" value="S_TKc"/>
    <property type="match status" value="1"/>
</dbReference>
<keyword evidence="4" id="KW-0418">Kinase</keyword>
<accession>A0ABR2KMV4</accession>
<evidence type="ECO:0000256" key="4">
    <source>
        <dbReference type="RuleBase" id="RU000304"/>
    </source>
</evidence>
<feature type="compositionally biased region" description="Low complexity" evidence="5">
    <location>
        <begin position="377"/>
        <end position="391"/>
    </location>
</feature>
<dbReference type="InterPro" id="IPR017441">
    <property type="entry name" value="Protein_kinase_ATP_BS"/>
</dbReference>
<evidence type="ECO:0000256" key="1">
    <source>
        <dbReference type="ARBA" id="ARBA00022741"/>
    </source>
</evidence>
<organism evidence="7 8">
    <name type="scientific">Tritrichomonas musculus</name>
    <dbReference type="NCBI Taxonomy" id="1915356"/>
    <lineage>
        <taxon>Eukaryota</taxon>
        <taxon>Metamonada</taxon>
        <taxon>Parabasalia</taxon>
        <taxon>Tritrichomonadida</taxon>
        <taxon>Tritrichomonadidae</taxon>
        <taxon>Tritrichomonas</taxon>
    </lineage>
</organism>